<dbReference type="SMART" id="SM00871">
    <property type="entry name" value="AraC_E_bind"/>
    <property type="match status" value="1"/>
</dbReference>
<feature type="domain" description="HTH araC/xylS-type" evidence="4">
    <location>
        <begin position="38"/>
        <end position="137"/>
    </location>
</feature>
<dbReference type="PROSITE" id="PS01124">
    <property type="entry name" value="HTH_ARAC_FAMILY_2"/>
    <property type="match status" value="1"/>
</dbReference>
<evidence type="ECO:0000256" key="1">
    <source>
        <dbReference type="ARBA" id="ARBA00023015"/>
    </source>
</evidence>
<name>A0A8J7FGN4_9NEIS</name>
<keyword evidence="3" id="KW-0804">Transcription</keyword>
<dbReference type="PROSITE" id="PS00041">
    <property type="entry name" value="HTH_ARAC_FAMILY_1"/>
    <property type="match status" value="1"/>
</dbReference>
<evidence type="ECO:0000256" key="2">
    <source>
        <dbReference type="ARBA" id="ARBA00023125"/>
    </source>
</evidence>
<proteinExistence type="predicted"/>
<dbReference type="AlphaFoldDB" id="A0A8J7FGN4"/>
<dbReference type="EMBL" id="JADFUA010000001">
    <property type="protein sequence ID" value="MBE9607785.1"/>
    <property type="molecule type" value="Genomic_DNA"/>
</dbReference>
<dbReference type="InterPro" id="IPR009057">
    <property type="entry name" value="Homeodomain-like_sf"/>
</dbReference>
<dbReference type="InterPro" id="IPR010499">
    <property type="entry name" value="AraC_E-bd"/>
</dbReference>
<evidence type="ECO:0000313" key="5">
    <source>
        <dbReference type="EMBL" id="MBE9607785.1"/>
    </source>
</evidence>
<evidence type="ECO:0000259" key="4">
    <source>
        <dbReference type="PROSITE" id="PS01124"/>
    </source>
</evidence>
<evidence type="ECO:0000256" key="3">
    <source>
        <dbReference type="ARBA" id="ARBA00023163"/>
    </source>
</evidence>
<organism evidence="5 6">
    <name type="scientific">Chitinilyticum piscinae</name>
    <dbReference type="NCBI Taxonomy" id="2866724"/>
    <lineage>
        <taxon>Bacteria</taxon>
        <taxon>Pseudomonadati</taxon>
        <taxon>Pseudomonadota</taxon>
        <taxon>Betaproteobacteria</taxon>
        <taxon>Neisseriales</taxon>
        <taxon>Chitinibacteraceae</taxon>
        <taxon>Chitinilyticum</taxon>
    </lineage>
</organism>
<dbReference type="Proteomes" id="UP000604481">
    <property type="component" value="Unassembled WGS sequence"/>
</dbReference>
<dbReference type="SUPFAM" id="SSF55136">
    <property type="entry name" value="Probable bacterial effector-binding domain"/>
    <property type="match status" value="1"/>
</dbReference>
<dbReference type="GO" id="GO:0043565">
    <property type="term" value="F:sequence-specific DNA binding"/>
    <property type="evidence" value="ECO:0007669"/>
    <property type="project" value="InterPro"/>
</dbReference>
<dbReference type="RefSeq" id="WP_194114298.1">
    <property type="nucleotide sequence ID" value="NZ_JADFUA010000001.1"/>
</dbReference>
<dbReference type="InterPro" id="IPR018062">
    <property type="entry name" value="HTH_AraC-typ_CS"/>
</dbReference>
<dbReference type="InterPro" id="IPR011256">
    <property type="entry name" value="Reg_factor_effector_dom_sf"/>
</dbReference>
<dbReference type="PANTHER" id="PTHR40055">
    <property type="entry name" value="TRANSCRIPTIONAL REGULATOR YGIV-RELATED"/>
    <property type="match status" value="1"/>
</dbReference>
<comment type="caution">
    <text evidence="5">The sequence shown here is derived from an EMBL/GenBank/DDBJ whole genome shotgun (WGS) entry which is preliminary data.</text>
</comment>
<reference evidence="5 6" key="1">
    <citation type="submission" date="2020-10" db="EMBL/GenBank/DDBJ databases">
        <title>The genome sequence of Chitinilyticum litopenaei 4Y14.</title>
        <authorList>
            <person name="Liu Y."/>
        </authorList>
    </citation>
    <scope>NUCLEOTIDE SEQUENCE [LARGE SCALE GENOMIC DNA]</scope>
    <source>
        <strain evidence="5 6">4Y14</strain>
    </source>
</reference>
<dbReference type="Pfam" id="PF06445">
    <property type="entry name" value="GyrI-like"/>
    <property type="match status" value="1"/>
</dbReference>
<gene>
    <name evidence="5" type="ORF">INR99_00325</name>
</gene>
<dbReference type="InterPro" id="IPR050908">
    <property type="entry name" value="SmbC-like"/>
</dbReference>
<accession>A0A8J7FGN4</accession>
<dbReference type="SMART" id="SM00342">
    <property type="entry name" value="HTH_ARAC"/>
    <property type="match status" value="1"/>
</dbReference>
<dbReference type="SUPFAM" id="SSF46689">
    <property type="entry name" value="Homeodomain-like"/>
    <property type="match status" value="2"/>
</dbReference>
<dbReference type="Pfam" id="PF12833">
    <property type="entry name" value="HTH_18"/>
    <property type="match status" value="1"/>
</dbReference>
<dbReference type="InterPro" id="IPR018060">
    <property type="entry name" value="HTH_AraC"/>
</dbReference>
<dbReference type="Gene3D" id="1.10.10.60">
    <property type="entry name" value="Homeodomain-like"/>
    <property type="match status" value="2"/>
</dbReference>
<evidence type="ECO:0000313" key="6">
    <source>
        <dbReference type="Proteomes" id="UP000604481"/>
    </source>
</evidence>
<keyword evidence="1" id="KW-0805">Transcription regulation</keyword>
<dbReference type="PANTHER" id="PTHR40055:SF1">
    <property type="entry name" value="TRANSCRIPTIONAL REGULATOR YGIV-RELATED"/>
    <property type="match status" value="1"/>
</dbReference>
<dbReference type="InterPro" id="IPR029442">
    <property type="entry name" value="GyrI-like"/>
</dbReference>
<dbReference type="Gene3D" id="3.20.80.10">
    <property type="entry name" value="Regulatory factor, effector binding domain"/>
    <property type="match status" value="1"/>
</dbReference>
<protein>
    <submittedName>
        <fullName evidence="5">AraC family transcriptional regulator</fullName>
    </submittedName>
</protein>
<dbReference type="GO" id="GO:0003700">
    <property type="term" value="F:DNA-binding transcription factor activity"/>
    <property type="evidence" value="ECO:0007669"/>
    <property type="project" value="InterPro"/>
</dbReference>
<sequence length="325" mass="36318">MHLAAVLRQDWQQPVLHSARPRESALLDVADSRGRRIQRVMDYIEARLDAPLQLEELASLACFSPCHFDRVFHAATGEPPFEHIRLRRMLRAAQRVRHDTDTPIHVIARDCGFSSDAAFAKAFRRQFGMPAREWRRGGWRRYMDQVLGIARDGSTPVPEPAPHGRDGLAGRVQLRTLPAQQVVYRRWHGVGTDGLATQVSRYAGELAAADLLPDGGCCYGVMQDDFGLVGPAQFVFELAVPAPAAVPSTLVTRSLPGGLYALVEAQGMPVWFQWLYEDWLEGSAYTLDCQRPHLECHQRVGDTVQLRWLALPVRRLGGVYAGSSF</sequence>
<keyword evidence="6" id="KW-1185">Reference proteome</keyword>
<keyword evidence="2" id="KW-0238">DNA-binding</keyword>